<evidence type="ECO:0000256" key="1">
    <source>
        <dbReference type="SAM" id="Coils"/>
    </source>
</evidence>
<dbReference type="AlphaFoldDB" id="A0A6J2YWU4"/>
<dbReference type="InParanoid" id="A0A6J2YWU4"/>
<dbReference type="GeneID" id="115891068"/>
<dbReference type="KEGG" id="soy:115891068"/>
<protein>
    <submittedName>
        <fullName evidence="4">Uncharacterized protein LOC115891068</fullName>
    </submittedName>
</protein>
<feature type="coiled-coil region" evidence="1">
    <location>
        <begin position="454"/>
        <end position="481"/>
    </location>
</feature>
<evidence type="ECO:0000256" key="2">
    <source>
        <dbReference type="SAM" id="MobiDB-lite"/>
    </source>
</evidence>
<feature type="region of interest" description="Disordered" evidence="2">
    <location>
        <begin position="282"/>
        <end position="301"/>
    </location>
</feature>
<dbReference type="Proteomes" id="UP000504635">
    <property type="component" value="Unplaced"/>
</dbReference>
<organism evidence="3 4">
    <name type="scientific">Sitophilus oryzae</name>
    <name type="common">Rice weevil</name>
    <name type="synonym">Curculio oryzae</name>
    <dbReference type="NCBI Taxonomy" id="7048"/>
    <lineage>
        <taxon>Eukaryota</taxon>
        <taxon>Metazoa</taxon>
        <taxon>Ecdysozoa</taxon>
        <taxon>Arthropoda</taxon>
        <taxon>Hexapoda</taxon>
        <taxon>Insecta</taxon>
        <taxon>Pterygota</taxon>
        <taxon>Neoptera</taxon>
        <taxon>Endopterygota</taxon>
        <taxon>Coleoptera</taxon>
        <taxon>Polyphaga</taxon>
        <taxon>Cucujiformia</taxon>
        <taxon>Curculionidae</taxon>
        <taxon>Dryophthorinae</taxon>
        <taxon>Sitophilus</taxon>
    </lineage>
</organism>
<feature type="compositionally biased region" description="Polar residues" evidence="2">
    <location>
        <begin position="11"/>
        <end position="33"/>
    </location>
</feature>
<proteinExistence type="predicted"/>
<feature type="region of interest" description="Disordered" evidence="2">
    <location>
        <begin position="1"/>
        <end position="33"/>
    </location>
</feature>
<dbReference type="RefSeq" id="XP_030767325.1">
    <property type="nucleotide sequence ID" value="XM_030911465.1"/>
</dbReference>
<reference evidence="4" key="1">
    <citation type="submission" date="2025-08" db="UniProtKB">
        <authorList>
            <consortium name="RefSeq"/>
        </authorList>
    </citation>
    <scope>IDENTIFICATION</scope>
    <source>
        <tissue evidence="4">Gonads</tissue>
    </source>
</reference>
<accession>A0A6J2YWU4</accession>
<gene>
    <name evidence="4" type="primary">LOC115891068</name>
</gene>
<keyword evidence="1" id="KW-0175">Coiled coil</keyword>
<evidence type="ECO:0000313" key="4">
    <source>
        <dbReference type="RefSeq" id="XP_030767325.1"/>
    </source>
</evidence>
<keyword evidence="3" id="KW-1185">Reference proteome</keyword>
<sequence>MNLDKPFLKPAQNTENLLNSRFGNDPITENTPNQRTESMFGNKDAKKKALKAKLQEYMAKVKKPRVDQETVKQQPPLIKNRLQPIQPVTSRITGLTTPKSIEKQKSELNAMMDNLKSMLKERMAKKSEPTVYEIVNGGPNEENLQSVVPNSPESVLGDTNSGGEVIGDTDEQLVPSLESRDTLESTQPAADWSSSLGQIVSASSNPNEVFFMASGIKLPMKIVKQEDGTLDLSLDLEKLCACKNTTCPKNPAVIEETVGAILEKEAEIEDQLNIENTIMDGSKRHKSELSKRSPDMSKYPNPNLDNVLNEINDFGKKIKHSFSKTVNEVQKDIDQTNNAIVKGIRTDKISDIPKINPKNYLDKEYFKLKNLINQDGTFDTNLQQLLNEENAINLPLLEKEKFLLQNLRNNIPKSNDILTSQQSLKNPTYFLENNLKTFNNNLDKLQETYHLGEINSLKKQLDDLDNQVEKFEENNEKMLVKEGNKFFAGQRNDIVDKEVNIIKRILSWMSSLTTALQS</sequence>
<name>A0A6J2YWU4_SITOR</name>
<evidence type="ECO:0000313" key="3">
    <source>
        <dbReference type="Proteomes" id="UP000504635"/>
    </source>
</evidence>
<dbReference type="OrthoDB" id="6776866at2759"/>